<protein>
    <submittedName>
        <fullName evidence="1">Uncharacterized protein</fullName>
    </submittedName>
</protein>
<dbReference type="EMBL" id="BAABDQ010000001">
    <property type="protein sequence ID" value="GAA3526819.1"/>
    <property type="molecule type" value="Genomic_DNA"/>
</dbReference>
<sequence length="74" mass="8197">MAIVDEIEHPWVRSWVAHGEARGEAKAVLILLDNRGIPVSREAEERILTCTDQELLASWIVKAAAAESVEELFG</sequence>
<name>A0ABP6V134_9ACTN</name>
<evidence type="ECO:0000313" key="1">
    <source>
        <dbReference type="EMBL" id="GAA3526819.1"/>
    </source>
</evidence>
<dbReference type="Proteomes" id="UP001500630">
    <property type="component" value="Unassembled WGS sequence"/>
</dbReference>
<keyword evidence="2" id="KW-1185">Reference proteome</keyword>
<dbReference type="RefSeq" id="WP_345557600.1">
    <property type="nucleotide sequence ID" value="NZ_BAABDQ010000001.1"/>
</dbReference>
<reference evidence="2" key="1">
    <citation type="journal article" date="2019" name="Int. J. Syst. Evol. Microbiol.">
        <title>The Global Catalogue of Microorganisms (GCM) 10K type strain sequencing project: providing services to taxonomists for standard genome sequencing and annotation.</title>
        <authorList>
            <consortium name="The Broad Institute Genomics Platform"/>
            <consortium name="The Broad Institute Genome Sequencing Center for Infectious Disease"/>
            <person name="Wu L."/>
            <person name="Ma J."/>
        </authorList>
    </citation>
    <scope>NUCLEOTIDE SEQUENCE [LARGE SCALE GENOMIC DNA]</scope>
    <source>
        <strain evidence="2">JCM 17326</strain>
    </source>
</reference>
<proteinExistence type="predicted"/>
<evidence type="ECO:0000313" key="2">
    <source>
        <dbReference type="Proteomes" id="UP001500630"/>
    </source>
</evidence>
<organism evidence="1 2">
    <name type="scientific">Nonomuraea rosea</name>
    <dbReference type="NCBI Taxonomy" id="638574"/>
    <lineage>
        <taxon>Bacteria</taxon>
        <taxon>Bacillati</taxon>
        <taxon>Actinomycetota</taxon>
        <taxon>Actinomycetes</taxon>
        <taxon>Streptosporangiales</taxon>
        <taxon>Streptosporangiaceae</taxon>
        <taxon>Nonomuraea</taxon>
    </lineage>
</organism>
<comment type="caution">
    <text evidence="1">The sequence shown here is derived from an EMBL/GenBank/DDBJ whole genome shotgun (WGS) entry which is preliminary data.</text>
</comment>
<accession>A0ABP6V134</accession>
<gene>
    <name evidence="1" type="ORF">GCM10022419_001920</name>
</gene>